<protein>
    <recommendedName>
        <fullName evidence="5">Luciferase-like domain-containing protein</fullName>
    </recommendedName>
</protein>
<accession>A0A6S7AQH1</accession>
<gene>
    <name evidence="6" type="ORF">LMG3458_06140</name>
</gene>
<evidence type="ECO:0000256" key="1">
    <source>
        <dbReference type="ARBA" id="ARBA00022630"/>
    </source>
</evidence>
<evidence type="ECO:0000256" key="3">
    <source>
        <dbReference type="ARBA" id="ARBA00023002"/>
    </source>
</evidence>
<evidence type="ECO:0000256" key="4">
    <source>
        <dbReference type="ARBA" id="ARBA00023033"/>
    </source>
</evidence>
<sequence length="384" mass="40831">MTLPNPFPIGLAFNGRPSAPRDGSDIRAHAVAGAETAEAWRPWLDAIKQADEAGLDFATFDDLWARSGSPGQSPLDATLLLARIGPATRRIGLLPAVVVSTTEPFHVSTAIATLDYVTRGRAGLVPVVPAQPDVDAAVAHAGAGIYALPDTRHGLYQDAAGAVDGVRRLWDSWEDDAIIRDVATGRFVDRDKLHYVDVKALTFSIRGPSIVPRPPQGQPPVAVTWREDGDVAWAARHADILFVPEPADSAAWTAQRQALDGAQQQAGRHLAPLRYVVDVPVSFDDAADAAAPRAGREDAPHTAQALARRILAWRDAGFAGVRLHPRDIRRDVPVVTDVLLPLLQDAGLAAAADIDASFPPISLRGRLGLAAATNRYATAGQGAR</sequence>
<evidence type="ECO:0000313" key="7">
    <source>
        <dbReference type="Proteomes" id="UP000494111"/>
    </source>
</evidence>
<dbReference type="Pfam" id="PF00296">
    <property type="entry name" value="Bac_luciferase"/>
    <property type="match status" value="1"/>
</dbReference>
<keyword evidence="2" id="KW-0288">FMN</keyword>
<dbReference type="InterPro" id="IPR051260">
    <property type="entry name" value="Diverse_substr_monoxygenases"/>
</dbReference>
<dbReference type="GO" id="GO:0016705">
    <property type="term" value="F:oxidoreductase activity, acting on paired donors, with incorporation or reduction of molecular oxygen"/>
    <property type="evidence" value="ECO:0007669"/>
    <property type="project" value="InterPro"/>
</dbReference>
<organism evidence="6 7">
    <name type="scientific">Achromobacter deleyi</name>
    <dbReference type="NCBI Taxonomy" id="1353891"/>
    <lineage>
        <taxon>Bacteria</taxon>
        <taxon>Pseudomonadati</taxon>
        <taxon>Pseudomonadota</taxon>
        <taxon>Betaproteobacteria</taxon>
        <taxon>Burkholderiales</taxon>
        <taxon>Alcaligenaceae</taxon>
        <taxon>Achromobacter</taxon>
    </lineage>
</organism>
<keyword evidence="1" id="KW-0285">Flavoprotein</keyword>
<name>A0A6S7AQH1_9BURK</name>
<dbReference type="RefSeq" id="WP_175196508.1">
    <property type="nucleotide sequence ID" value="NZ_CADIJO010000047.1"/>
</dbReference>
<dbReference type="SUPFAM" id="SSF51679">
    <property type="entry name" value="Bacterial luciferase-like"/>
    <property type="match status" value="1"/>
</dbReference>
<dbReference type="PANTHER" id="PTHR30011">
    <property type="entry name" value="ALKANESULFONATE MONOOXYGENASE-RELATED"/>
    <property type="match status" value="1"/>
</dbReference>
<evidence type="ECO:0000256" key="2">
    <source>
        <dbReference type="ARBA" id="ARBA00022643"/>
    </source>
</evidence>
<dbReference type="InterPro" id="IPR011251">
    <property type="entry name" value="Luciferase-like_dom"/>
</dbReference>
<reference evidence="6 7" key="1">
    <citation type="submission" date="2020-04" db="EMBL/GenBank/DDBJ databases">
        <authorList>
            <person name="De Canck E."/>
        </authorList>
    </citation>
    <scope>NUCLEOTIDE SEQUENCE [LARGE SCALE GENOMIC DNA]</scope>
    <source>
        <strain evidence="6 7">LMG 3458</strain>
    </source>
</reference>
<dbReference type="Proteomes" id="UP000494111">
    <property type="component" value="Unassembled WGS sequence"/>
</dbReference>
<proteinExistence type="predicted"/>
<dbReference type="GO" id="GO:0004497">
    <property type="term" value="F:monooxygenase activity"/>
    <property type="evidence" value="ECO:0007669"/>
    <property type="project" value="UniProtKB-KW"/>
</dbReference>
<dbReference type="EMBL" id="CADIJO010000047">
    <property type="protein sequence ID" value="CAB3743599.1"/>
    <property type="molecule type" value="Genomic_DNA"/>
</dbReference>
<keyword evidence="3" id="KW-0560">Oxidoreductase</keyword>
<evidence type="ECO:0000313" key="6">
    <source>
        <dbReference type="EMBL" id="CAB3743599.1"/>
    </source>
</evidence>
<dbReference type="PANTHER" id="PTHR30011:SF16">
    <property type="entry name" value="C2H2 FINGER DOMAIN TRANSCRIPTION FACTOR (EUROFUNG)-RELATED"/>
    <property type="match status" value="1"/>
</dbReference>
<feature type="domain" description="Luciferase-like" evidence="5">
    <location>
        <begin position="35"/>
        <end position="299"/>
    </location>
</feature>
<evidence type="ECO:0000259" key="5">
    <source>
        <dbReference type="Pfam" id="PF00296"/>
    </source>
</evidence>
<dbReference type="InterPro" id="IPR036661">
    <property type="entry name" value="Luciferase-like_sf"/>
</dbReference>
<dbReference type="Gene3D" id="3.20.20.30">
    <property type="entry name" value="Luciferase-like domain"/>
    <property type="match status" value="1"/>
</dbReference>
<keyword evidence="4" id="KW-0503">Monooxygenase</keyword>
<dbReference type="AlphaFoldDB" id="A0A6S7AQH1"/>